<evidence type="ECO:0000256" key="7">
    <source>
        <dbReference type="SAM" id="MobiDB-lite"/>
    </source>
</evidence>
<feature type="region of interest" description="Disordered" evidence="7">
    <location>
        <begin position="91"/>
        <end position="226"/>
    </location>
</feature>
<dbReference type="PANTHER" id="PTHR11945:SF534">
    <property type="entry name" value="MYOCYTE-SPECIFIC ENHANCER FACTOR 2"/>
    <property type="match status" value="1"/>
</dbReference>
<evidence type="ECO:0000256" key="4">
    <source>
        <dbReference type="ARBA" id="ARBA00023163"/>
    </source>
</evidence>
<feature type="region of interest" description="Disordered" evidence="7">
    <location>
        <begin position="265"/>
        <end position="296"/>
    </location>
</feature>
<dbReference type="GO" id="GO:0000978">
    <property type="term" value="F:RNA polymerase II cis-regulatory region sequence-specific DNA binding"/>
    <property type="evidence" value="ECO:0007669"/>
    <property type="project" value="TreeGrafter"/>
</dbReference>
<feature type="region of interest" description="Disordered" evidence="7">
    <location>
        <begin position="356"/>
        <end position="390"/>
    </location>
</feature>
<dbReference type="EMBL" id="CP144103">
    <property type="protein sequence ID" value="WWC89800.1"/>
    <property type="molecule type" value="Genomic_DNA"/>
</dbReference>
<keyword evidence="2" id="KW-0805">Transcription regulation</keyword>
<feature type="compositionally biased region" description="Polar residues" evidence="7">
    <location>
        <begin position="551"/>
        <end position="562"/>
    </location>
</feature>
<protein>
    <recommendedName>
        <fullName evidence="8">MADS-box domain-containing protein</fullName>
    </recommendedName>
</protein>
<dbReference type="PRINTS" id="PR00404">
    <property type="entry name" value="MADSDOMAIN"/>
</dbReference>
<keyword evidence="10" id="KW-1185">Reference proteome</keyword>
<dbReference type="PROSITE" id="PS50066">
    <property type="entry name" value="MADS_BOX_2"/>
    <property type="match status" value="1"/>
</dbReference>
<evidence type="ECO:0000313" key="9">
    <source>
        <dbReference type="EMBL" id="WWC89800.1"/>
    </source>
</evidence>
<evidence type="ECO:0000256" key="6">
    <source>
        <dbReference type="ARBA" id="ARBA00025805"/>
    </source>
</evidence>
<dbReference type="Pfam" id="PF00319">
    <property type="entry name" value="SRF-TF"/>
    <property type="match status" value="1"/>
</dbReference>
<gene>
    <name evidence="9" type="ORF">L201_004726</name>
</gene>
<feature type="region of interest" description="Disordered" evidence="7">
    <location>
        <begin position="444"/>
        <end position="603"/>
    </location>
</feature>
<dbReference type="RefSeq" id="XP_066076563.1">
    <property type="nucleotide sequence ID" value="XM_066220466.1"/>
</dbReference>
<accession>A0AAX4JWH8</accession>
<dbReference type="SMART" id="SM00432">
    <property type="entry name" value="MADS"/>
    <property type="match status" value="1"/>
</dbReference>
<evidence type="ECO:0000256" key="5">
    <source>
        <dbReference type="ARBA" id="ARBA00023242"/>
    </source>
</evidence>
<feature type="compositionally biased region" description="Low complexity" evidence="7">
    <location>
        <begin position="479"/>
        <end position="489"/>
    </location>
</feature>
<dbReference type="AlphaFoldDB" id="A0AAX4JWH8"/>
<feature type="compositionally biased region" description="Basic and acidic residues" evidence="7">
    <location>
        <begin position="535"/>
        <end position="545"/>
    </location>
</feature>
<reference evidence="9 10" key="1">
    <citation type="submission" date="2024-01" db="EMBL/GenBank/DDBJ databases">
        <title>Comparative genomics of Cryptococcus and Kwoniella reveals pathogenesis evolution and contrasting modes of karyotype evolution via chromosome fusion or intercentromeric recombination.</title>
        <authorList>
            <person name="Coelho M.A."/>
            <person name="David-Palma M."/>
            <person name="Shea T."/>
            <person name="Bowers K."/>
            <person name="McGinley-Smith S."/>
            <person name="Mohammad A.W."/>
            <person name="Gnirke A."/>
            <person name="Yurkov A.M."/>
            <person name="Nowrousian M."/>
            <person name="Sun S."/>
            <person name="Cuomo C.A."/>
            <person name="Heitman J."/>
        </authorList>
    </citation>
    <scope>NUCLEOTIDE SEQUENCE [LARGE SCALE GENOMIC DNA]</scope>
    <source>
        <strain evidence="9 10">CBS 6074</strain>
    </source>
</reference>
<dbReference type="InterPro" id="IPR036879">
    <property type="entry name" value="TF_MADSbox_sf"/>
</dbReference>
<dbReference type="Gene3D" id="3.40.1810.10">
    <property type="entry name" value="Transcription factor, MADS-box"/>
    <property type="match status" value="1"/>
</dbReference>
<feature type="compositionally biased region" description="Low complexity" evidence="7">
    <location>
        <begin position="362"/>
        <end position="382"/>
    </location>
</feature>
<evidence type="ECO:0000256" key="1">
    <source>
        <dbReference type="ARBA" id="ARBA00004123"/>
    </source>
</evidence>
<dbReference type="GO" id="GO:0000981">
    <property type="term" value="F:DNA-binding transcription factor activity, RNA polymerase II-specific"/>
    <property type="evidence" value="ECO:0007669"/>
    <property type="project" value="TreeGrafter"/>
</dbReference>
<feature type="compositionally biased region" description="Basic residues" evidence="7">
    <location>
        <begin position="198"/>
        <end position="215"/>
    </location>
</feature>
<keyword evidence="4" id="KW-0804">Transcription</keyword>
<dbReference type="GO" id="GO:0045944">
    <property type="term" value="P:positive regulation of transcription by RNA polymerase II"/>
    <property type="evidence" value="ECO:0007669"/>
    <property type="project" value="InterPro"/>
</dbReference>
<dbReference type="GeneID" id="91095396"/>
<keyword evidence="5" id="KW-0539">Nucleus</keyword>
<dbReference type="Proteomes" id="UP001355207">
    <property type="component" value="Chromosome 6"/>
</dbReference>
<comment type="subcellular location">
    <subcellularLocation>
        <location evidence="1">Nucleus</location>
    </subcellularLocation>
</comment>
<feature type="compositionally biased region" description="Low complexity" evidence="7">
    <location>
        <begin position="108"/>
        <end position="124"/>
    </location>
</feature>
<dbReference type="GO" id="GO:0005634">
    <property type="term" value="C:nucleus"/>
    <property type="evidence" value="ECO:0007669"/>
    <property type="project" value="UniProtKB-SubCell"/>
</dbReference>
<feature type="compositionally biased region" description="Acidic residues" evidence="7">
    <location>
        <begin position="91"/>
        <end position="102"/>
    </location>
</feature>
<dbReference type="InterPro" id="IPR002100">
    <property type="entry name" value="TF_MADSbox"/>
</dbReference>
<name>A0AAX4JWH8_9TREE</name>
<dbReference type="SUPFAM" id="SSF55455">
    <property type="entry name" value="SRF-like"/>
    <property type="match status" value="1"/>
</dbReference>
<feature type="compositionally biased region" description="Basic and acidic residues" evidence="7">
    <location>
        <begin position="130"/>
        <end position="147"/>
    </location>
</feature>
<organism evidence="9 10">
    <name type="scientific">Kwoniella dendrophila CBS 6074</name>
    <dbReference type="NCBI Taxonomy" id="1295534"/>
    <lineage>
        <taxon>Eukaryota</taxon>
        <taxon>Fungi</taxon>
        <taxon>Dikarya</taxon>
        <taxon>Basidiomycota</taxon>
        <taxon>Agaricomycotina</taxon>
        <taxon>Tremellomycetes</taxon>
        <taxon>Tremellales</taxon>
        <taxon>Cryptococcaceae</taxon>
        <taxon>Kwoniella</taxon>
    </lineage>
</organism>
<evidence type="ECO:0000313" key="10">
    <source>
        <dbReference type="Proteomes" id="UP001355207"/>
    </source>
</evidence>
<evidence type="ECO:0000256" key="3">
    <source>
        <dbReference type="ARBA" id="ARBA00023125"/>
    </source>
</evidence>
<evidence type="ECO:0000259" key="8">
    <source>
        <dbReference type="PROSITE" id="PS50066"/>
    </source>
</evidence>
<proteinExistence type="inferred from homology"/>
<comment type="similarity">
    <text evidence="6">Belongs to the MEF2 family.</text>
</comment>
<keyword evidence="3" id="KW-0238">DNA-binding</keyword>
<sequence length="622" mass="68534">MGRKKIEIRPLVDERNRNVTFLKRKAGLMKKAWELSVLCGADVNIIIFNAAGKAYEFSSKELDEELDRYMDYEGMIERRRAPEFAAMALAGEDEEDDIEDEISSNRRGSTSKAGTSATANANGAPPRSLKGKESFKARYSKSSEKGKSKSFKNKNGGGNGKRRKKRSESEKRGFIDGILSSSSSDSSSDEDQPDTANARKRRKEKERARRERKRNTGGMPEDDRLYHHHDKNAAALQYAMNMHSSHVHGHGHHQAIQQDPRFHQHLHAHGSGRDRYNDLGNNESRHLNQIPVDIPQLPKLPSDGAAYRTSITSGIGGASIPQSAYYGSSSINPGSNQYVPSQSIYQGINGSGQSYIPSTGISQSSDSMLSSSHSQQYISPSQNGLTSSAGMAGPGGIQWNENLIAKYAEFQLQQNHQRQQRLLLERQRYQLQQMGVPVDERSLLDEIFGGGGNGNDQSQNQNQSSSSMSNHHTEGESFNGNGNNNAAGNMMLSIDDSASNSNSGGGGGGQQSDFVWPLSADRSSSQHQHQHHQHNHDTPTTEDSHPFNGLIQPQQQSSNRSGNIPDDSVQWGVQDGYTVDRDDLNLPSPISNGQGQVHNEGKRKIRREDNADLNISGKRVRM</sequence>
<dbReference type="PANTHER" id="PTHR11945">
    <property type="entry name" value="MADS BOX PROTEIN"/>
    <property type="match status" value="1"/>
</dbReference>
<dbReference type="CDD" id="cd00265">
    <property type="entry name" value="MADS_MEF2_like"/>
    <property type="match status" value="1"/>
</dbReference>
<feature type="compositionally biased region" description="Low complexity" evidence="7">
    <location>
        <begin position="455"/>
        <end position="470"/>
    </location>
</feature>
<feature type="compositionally biased region" description="Polar residues" evidence="7">
    <location>
        <begin position="588"/>
        <end position="597"/>
    </location>
</feature>
<feature type="domain" description="MADS-box" evidence="8">
    <location>
        <begin position="1"/>
        <end position="61"/>
    </location>
</feature>
<dbReference type="GO" id="GO:0046983">
    <property type="term" value="F:protein dimerization activity"/>
    <property type="evidence" value="ECO:0007669"/>
    <property type="project" value="InterPro"/>
</dbReference>
<dbReference type="InterPro" id="IPR033896">
    <property type="entry name" value="MEF2-like_N"/>
</dbReference>
<evidence type="ECO:0000256" key="2">
    <source>
        <dbReference type="ARBA" id="ARBA00023015"/>
    </source>
</evidence>